<dbReference type="InterPro" id="IPR036188">
    <property type="entry name" value="FAD/NAD-bd_sf"/>
</dbReference>
<dbReference type="Gene3D" id="3.50.50.60">
    <property type="entry name" value="FAD/NAD(P)-binding domain"/>
    <property type="match status" value="1"/>
</dbReference>
<sequence>MCEGAAVPANPGVNPSLTITAMAERAMSYVPAVSR</sequence>
<dbReference type="EMBL" id="CADCVT010000079">
    <property type="protein sequence ID" value="CAA9481989.1"/>
    <property type="molecule type" value="Genomic_DNA"/>
</dbReference>
<organism evidence="1">
    <name type="scientific">uncultured Solirubrobacteraceae bacterium</name>
    <dbReference type="NCBI Taxonomy" id="1162706"/>
    <lineage>
        <taxon>Bacteria</taxon>
        <taxon>Bacillati</taxon>
        <taxon>Actinomycetota</taxon>
        <taxon>Thermoleophilia</taxon>
        <taxon>Solirubrobacterales</taxon>
        <taxon>Solirubrobacteraceae</taxon>
        <taxon>environmental samples</taxon>
    </lineage>
</organism>
<dbReference type="GO" id="GO:0004769">
    <property type="term" value="F:steroid Delta-isomerase activity"/>
    <property type="evidence" value="ECO:0007669"/>
    <property type="project" value="UniProtKB-EC"/>
</dbReference>
<keyword evidence="1" id="KW-0413">Isomerase</keyword>
<dbReference type="GO" id="GO:0016995">
    <property type="term" value="F:cholesterol oxidase activity"/>
    <property type="evidence" value="ECO:0007669"/>
    <property type="project" value="UniProtKB-EC"/>
</dbReference>
<dbReference type="EC" id="1.1.3.6" evidence="1"/>
<reference evidence="1" key="1">
    <citation type="submission" date="2020-02" db="EMBL/GenBank/DDBJ databases">
        <authorList>
            <person name="Meier V. D."/>
        </authorList>
    </citation>
    <scope>NUCLEOTIDE SEQUENCE</scope>
    <source>
        <strain evidence="1">AVDCRST_MAG85</strain>
    </source>
</reference>
<evidence type="ECO:0000313" key="1">
    <source>
        <dbReference type="EMBL" id="CAA9481989.1"/>
    </source>
</evidence>
<proteinExistence type="predicted"/>
<protein>
    <submittedName>
        <fullName evidence="1">Cholesterol oxidase @ Steroid Delta(5)-&gt;Delta(4)-isomerase</fullName>
        <ecNumber evidence="1">1.1.3.6</ecNumber>
        <ecNumber evidence="1">5.3.3.1</ecNumber>
    </submittedName>
</protein>
<dbReference type="EC" id="5.3.3.1" evidence="1"/>
<keyword evidence="1" id="KW-0560">Oxidoreductase</keyword>
<accession>A0A6J4RUN0</accession>
<gene>
    <name evidence="1" type="ORF">AVDCRST_MAG85-730</name>
</gene>
<name>A0A6J4RUN0_9ACTN</name>
<dbReference type="AlphaFoldDB" id="A0A6J4RUN0"/>